<gene>
    <name evidence="1" type="ORF">EUV02_14945</name>
</gene>
<keyword evidence="1" id="KW-0808">Transferase</keyword>
<dbReference type="RefSeq" id="WP_135247108.1">
    <property type="nucleotide sequence ID" value="NZ_SIHO01000004.1"/>
</dbReference>
<evidence type="ECO:0000313" key="2">
    <source>
        <dbReference type="Proteomes" id="UP000297737"/>
    </source>
</evidence>
<dbReference type="OrthoDB" id="9800567at2"/>
<dbReference type="GO" id="GO:0016740">
    <property type="term" value="F:transferase activity"/>
    <property type="evidence" value="ECO:0007669"/>
    <property type="project" value="UniProtKB-KW"/>
</dbReference>
<dbReference type="EMBL" id="SIHO01000004">
    <property type="protein sequence ID" value="TFU00347.1"/>
    <property type="molecule type" value="Genomic_DNA"/>
</dbReference>
<keyword evidence="2" id="KW-1185">Reference proteome</keyword>
<dbReference type="Gene3D" id="3.30.460.40">
    <property type="match status" value="1"/>
</dbReference>
<dbReference type="Proteomes" id="UP000297737">
    <property type="component" value="Unassembled WGS sequence"/>
</dbReference>
<dbReference type="Pfam" id="PF10706">
    <property type="entry name" value="Aminoglyc_resit"/>
    <property type="match status" value="1"/>
</dbReference>
<proteinExistence type="predicted"/>
<name>A0A4Y9EJH6_9SPHN</name>
<accession>A0A4Y9EJH6</accession>
<organism evidence="1 2">
    <name type="scientific">Glacieibacterium arshaanense</name>
    <dbReference type="NCBI Taxonomy" id="2511025"/>
    <lineage>
        <taxon>Bacteria</taxon>
        <taxon>Pseudomonadati</taxon>
        <taxon>Pseudomonadota</taxon>
        <taxon>Alphaproteobacteria</taxon>
        <taxon>Sphingomonadales</taxon>
        <taxon>Sphingosinicellaceae</taxon>
        <taxon>Glacieibacterium</taxon>
    </lineage>
</organism>
<dbReference type="AlphaFoldDB" id="A0A4Y9EJH6"/>
<comment type="caution">
    <text evidence="1">The sequence shown here is derived from an EMBL/GenBank/DDBJ whole genome shotgun (WGS) entry which is preliminary data.</text>
</comment>
<reference evidence="1 2" key="1">
    <citation type="submission" date="2019-02" db="EMBL/GenBank/DDBJ databases">
        <title>Polymorphobacter sp. isolated from the lake at the Tibet of China.</title>
        <authorList>
            <person name="Li A."/>
        </authorList>
    </citation>
    <scope>NUCLEOTIDE SEQUENCE [LARGE SCALE GENOMIC DNA]</scope>
    <source>
        <strain evidence="1 2">DJ1R-1</strain>
    </source>
</reference>
<protein>
    <submittedName>
        <fullName evidence="1">Aminoglycoside nucleotidyltransferase</fullName>
    </submittedName>
</protein>
<sequence length="170" mass="18884">MEIEQVITLCRAFEAAQLGFWIDGGWGVDALLGAPTRPHTDLDLAVARDDLSAFQRLLELQGYARADRPGDPDWNWVLRNTDGMQVDLHGFVLDAHGNGILGDTANNEMYPAGALDGMGELGGMTLRCIAAPFVLQFRNGFDPRVVDHHDVTMLCNRFDLPLPSRFRHPR</sequence>
<dbReference type="InterPro" id="IPR019646">
    <property type="entry name" value="Aminoglyc_AdlTrfase"/>
</dbReference>
<evidence type="ECO:0000313" key="1">
    <source>
        <dbReference type="EMBL" id="TFU00347.1"/>
    </source>
</evidence>